<dbReference type="EMBL" id="FOFX01000019">
    <property type="protein sequence ID" value="SEQ07774.1"/>
    <property type="molecule type" value="Genomic_DNA"/>
</dbReference>
<evidence type="ECO:0000313" key="9">
    <source>
        <dbReference type="Proteomes" id="UP000219335"/>
    </source>
</evidence>
<name>A0A0S3AFZ8_9PROT</name>
<reference evidence="8" key="2">
    <citation type="submission" date="2016-10" db="EMBL/GenBank/DDBJ databases">
        <authorList>
            <person name="Varghese N."/>
            <person name="Submissions S."/>
        </authorList>
    </citation>
    <scope>NUCLEOTIDE SEQUENCE [LARGE SCALE GENOMIC DNA]</scope>
    <source>
        <strain evidence="8">Nm10</strain>
    </source>
</reference>
<evidence type="ECO:0000313" key="4">
    <source>
        <dbReference type="EMBL" id="SDT90671.1"/>
    </source>
</evidence>
<dbReference type="Proteomes" id="UP000219335">
    <property type="component" value="Unassembled WGS sequence"/>
</dbReference>
<sequence length="143" mass="16322">MNSFADKTENPTTDEYLKVSLNEVLDRLNKNPNALQSEEAFVHAVITVRNAMINEKLTKWLIGLTAIVAIATALLVIVPFFTPSFEAKKLETELIATKTAYNDLKIELVTLKNQLRESQQTMLILKNQIEKHHRDNSQKNQEE</sequence>
<reference evidence="4 7" key="1">
    <citation type="submission" date="2016-10" db="EMBL/GenBank/DDBJ databases">
        <authorList>
            <person name="de Groot N.N."/>
        </authorList>
    </citation>
    <scope>NUCLEOTIDE SEQUENCE [LARGE SCALE GENOMIC DNA]</scope>
    <source>
        <strain evidence="4">Nm10</strain>
        <strain evidence="5 7">Nm9</strain>
    </source>
</reference>
<reference evidence="3 10" key="4">
    <citation type="submission" date="2018-04" db="EMBL/GenBank/DDBJ databases">
        <title>Active sludge and wastewater microbial communities from Klosterneuburg, Austria.</title>
        <authorList>
            <person name="Wagner M."/>
        </authorList>
    </citation>
    <scope>NUCLEOTIDE SEQUENCE [LARGE SCALE GENOMIC DNA]</scope>
    <source>
        <strain evidence="3 10">Nm4</strain>
    </source>
</reference>
<dbReference type="Proteomes" id="UP000181998">
    <property type="component" value="Unassembled WGS sequence"/>
</dbReference>
<accession>A0A0S3AFZ8</accession>
<evidence type="ECO:0000313" key="7">
    <source>
        <dbReference type="Proteomes" id="UP000181998"/>
    </source>
</evidence>
<dbReference type="RefSeq" id="WP_062557820.1">
    <property type="nucleotide sequence ID" value="NZ_CP013341.1"/>
</dbReference>
<evidence type="ECO:0000313" key="6">
    <source>
        <dbReference type="EMBL" id="SOD16937.1"/>
    </source>
</evidence>
<organism evidence="3 10">
    <name type="scientific">Nitrosomonas ureae</name>
    <dbReference type="NCBI Taxonomy" id="44577"/>
    <lineage>
        <taxon>Bacteria</taxon>
        <taxon>Pseudomonadati</taxon>
        <taxon>Pseudomonadota</taxon>
        <taxon>Betaproteobacteria</taxon>
        <taxon>Nitrosomonadales</taxon>
        <taxon>Nitrosomonadaceae</taxon>
        <taxon>Nitrosomonas</taxon>
    </lineage>
</organism>
<dbReference type="KEGG" id="nur:ATY38_02005"/>
<proteinExistence type="predicted"/>
<keyword evidence="2" id="KW-1133">Transmembrane helix</keyword>
<dbReference type="EMBL" id="QAOL01000082">
    <property type="protein sequence ID" value="PTQ76937.1"/>
    <property type="molecule type" value="Genomic_DNA"/>
</dbReference>
<keyword evidence="2" id="KW-0472">Membrane</keyword>
<evidence type="ECO:0000313" key="8">
    <source>
        <dbReference type="Proteomes" id="UP000182882"/>
    </source>
</evidence>
<dbReference type="Proteomes" id="UP000244110">
    <property type="component" value="Unassembled WGS sequence"/>
</dbReference>
<keyword evidence="8" id="KW-1185">Reference proteome</keyword>
<feature type="transmembrane region" description="Helical" evidence="2">
    <location>
        <begin position="60"/>
        <end position="81"/>
    </location>
</feature>
<evidence type="ECO:0000313" key="10">
    <source>
        <dbReference type="Proteomes" id="UP000244110"/>
    </source>
</evidence>
<keyword evidence="2" id="KW-0812">Transmembrane</keyword>
<dbReference type="STRING" id="44577.ATY38_02005"/>
<evidence type="ECO:0000313" key="3">
    <source>
        <dbReference type="EMBL" id="PTQ76937.1"/>
    </source>
</evidence>
<gene>
    <name evidence="3" type="ORF">C8R28_10821</name>
    <name evidence="4" type="ORF">SAMN05216406_10969</name>
    <name evidence="5" type="ORF">SAMN05421510_10193</name>
    <name evidence="6" type="ORF">SAMN06297164_0893</name>
</gene>
<evidence type="ECO:0000256" key="1">
    <source>
        <dbReference type="SAM" id="Coils"/>
    </source>
</evidence>
<protein>
    <submittedName>
        <fullName evidence="3">Uncharacterized protein</fullName>
    </submittedName>
</protein>
<evidence type="ECO:0000256" key="2">
    <source>
        <dbReference type="SAM" id="Phobius"/>
    </source>
</evidence>
<dbReference type="Proteomes" id="UP000182882">
    <property type="component" value="Unassembled WGS sequence"/>
</dbReference>
<dbReference type="EMBL" id="FNLN01000009">
    <property type="protein sequence ID" value="SDT90671.1"/>
    <property type="molecule type" value="Genomic_DNA"/>
</dbReference>
<dbReference type="OrthoDB" id="8549929at2"/>
<dbReference type="EMBL" id="OCMU01000001">
    <property type="protein sequence ID" value="SOD16937.1"/>
    <property type="molecule type" value="Genomic_DNA"/>
</dbReference>
<reference evidence="6 9" key="3">
    <citation type="submission" date="2017-09" db="EMBL/GenBank/DDBJ databases">
        <authorList>
            <person name="Ehlers B."/>
            <person name="Leendertz F.H."/>
        </authorList>
    </citation>
    <scope>NUCLEOTIDE SEQUENCE [LARGE SCALE GENOMIC DNA]</scope>
    <source>
        <strain evidence="6 9">Nm42</strain>
    </source>
</reference>
<feature type="coiled-coil region" evidence="1">
    <location>
        <begin position="87"/>
        <end position="128"/>
    </location>
</feature>
<evidence type="ECO:0000313" key="5">
    <source>
        <dbReference type="EMBL" id="SEQ07774.1"/>
    </source>
</evidence>
<keyword evidence="1" id="KW-0175">Coiled coil</keyword>
<dbReference type="AlphaFoldDB" id="A0A0S3AFZ8"/>